<evidence type="ECO:0000313" key="4">
    <source>
        <dbReference type="EMBL" id="QHT37056.1"/>
    </source>
</evidence>
<sequence length="272" mass="30795">MSNCFDEYIELIKCSIKAKEKISTMTYVNISTMTIIAQLDQEIDISILNSNFSTTGYPICTIIPAKEHHEYNLTARGKKKKSFYNQTTIRFVDHTTKSIKIFSNGKLQITGVTSPLEAEDICKIICTIINKIPFCTCNKIDLISYKIAMINTNFCYNVGIDIKELKKLLTKLPNIQVSFDSDRYPGLNIKHKNSDDTYTSILFFTTGSVVITGVKSFKGINEAFTIITDIISKNFDKLKTNLKVNSPKTKKNILSKHNGYYKKDLRCAGIKC</sequence>
<dbReference type="Gene3D" id="3.30.310.10">
    <property type="entry name" value="TATA-Binding Protein"/>
    <property type="match status" value="2"/>
</dbReference>
<evidence type="ECO:0008006" key="5">
    <source>
        <dbReference type="Google" id="ProtNLM"/>
    </source>
</evidence>
<accession>A0A6C0F5L5</accession>
<dbReference type="SUPFAM" id="SSF55945">
    <property type="entry name" value="TATA-box binding protein-like"/>
    <property type="match status" value="2"/>
</dbReference>
<evidence type="ECO:0000256" key="2">
    <source>
        <dbReference type="ARBA" id="ARBA00023125"/>
    </source>
</evidence>
<dbReference type="PANTHER" id="PTHR10126">
    <property type="entry name" value="TATA-BOX BINDING PROTEIN"/>
    <property type="match status" value="1"/>
</dbReference>
<comment type="similarity">
    <text evidence="1">Belongs to the TBP family.</text>
</comment>
<dbReference type="AlphaFoldDB" id="A0A6C0F5L5"/>
<name>A0A6C0F5L5_9ZZZZ</name>
<evidence type="ECO:0000256" key="1">
    <source>
        <dbReference type="ARBA" id="ARBA00005560"/>
    </source>
</evidence>
<keyword evidence="2" id="KW-0238">DNA-binding</keyword>
<organism evidence="4">
    <name type="scientific">viral metagenome</name>
    <dbReference type="NCBI Taxonomy" id="1070528"/>
    <lineage>
        <taxon>unclassified sequences</taxon>
        <taxon>metagenomes</taxon>
        <taxon>organismal metagenomes</taxon>
    </lineage>
</organism>
<reference evidence="4" key="1">
    <citation type="journal article" date="2020" name="Nature">
        <title>Giant virus diversity and host interactions through global metagenomics.</title>
        <authorList>
            <person name="Schulz F."/>
            <person name="Roux S."/>
            <person name="Paez-Espino D."/>
            <person name="Jungbluth S."/>
            <person name="Walsh D.A."/>
            <person name="Denef V.J."/>
            <person name="McMahon K.D."/>
            <person name="Konstantinidis K.T."/>
            <person name="Eloe-Fadrosh E.A."/>
            <person name="Kyrpides N.C."/>
            <person name="Woyke T."/>
        </authorList>
    </citation>
    <scope>NUCLEOTIDE SEQUENCE</scope>
    <source>
        <strain evidence="4">GVMAG-S-ERX555967-131</strain>
    </source>
</reference>
<dbReference type="GO" id="GO:0006352">
    <property type="term" value="P:DNA-templated transcription initiation"/>
    <property type="evidence" value="ECO:0007669"/>
    <property type="project" value="InterPro"/>
</dbReference>
<dbReference type="InterPro" id="IPR012295">
    <property type="entry name" value="TBP_dom_sf"/>
</dbReference>
<dbReference type="GO" id="GO:0003677">
    <property type="term" value="F:DNA binding"/>
    <property type="evidence" value="ECO:0007669"/>
    <property type="project" value="UniProtKB-KW"/>
</dbReference>
<evidence type="ECO:0000256" key="3">
    <source>
        <dbReference type="ARBA" id="ARBA00023163"/>
    </source>
</evidence>
<protein>
    <recommendedName>
        <fullName evidence="5">TATA-box binding protein</fullName>
    </recommendedName>
</protein>
<dbReference type="Pfam" id="PF00352">
    <property type="entry name" value="TBP"/>
    <property type="match status" value="1"/>
</dbReference>
<keyword evidence="3" id="KW-0804">Transcription</keyword>
<dbReference type="InterPro" id="IPR000814">
    <property type="entry name" value="TBP"/>
</dbReference>
<dbReference type="EMBL" id="MN738789">
    <property type="protein sequence ID" value="QHT37056.1"/>
    <property type="molecule type" value="Genomic_DNA"/>
</dbReference>
<proteinExistence type="inferred from homology"/>